<dbReference type="Pfam" id="PF01926">
    <property type="entry name" value="MMR_HSR1"/>
    <property type="match status" value="1"/>
</dbReference>
<evidence type="ECO:0000259" key="3">
    <source>
        <dbReference type="Pfam" id="PF09994"/>
    </source>
</evidence>
<proteinExistence type="predicted"/>
<organism evidence="4 5">
    <name type="scientific">Aureobasidium melanogenum</name>
    <name type="common">Aureobasidium pullulans var. melanogenum</name>
    <dbReference type="NCBI Taxonomy" id="46634"/>
    <lineage>
        <taxon>Eukaryota</taxon>
        <taxon>Fungi</taxon>
        <taxon>Dikarya</taxon>
        <taxon>Ascomycota</taxon>
        <taxon>Pezizomycotina</taxon>
        <taxon>Dothideomycetes</taxon>
        <taxon>Dothideomycetidae</taxon>
        <taxon>Dothideales</taxon>
        <taxon>Saccotheciaceae</taxon>
        <taxon>Aureobasidium</taxon>
    </lineage>
</organism>
<sequence>MGKKIIEYFSGIGTNERPLRRLNSGVTGDGYAEQIAEVYKYCCRHISSSEDELWFYGFSRGAYVVTAVAGLFETIGALPYDDVFQETYKKAWDLHKLIQKGCLEGNQGKLFAIKDKSRSCPRIGFLGLLDTVKRVNNDPDTTAHTLAFHKSVRHVRHALALNDTRFHYKPEMYGPISDSDSLQGRSLIQAWFVGTHSDIGGGARDDGLSLYPLQWLLIESQQKGLVLQYNSQTTLIEDPLALVFPSCKQNSPTDQAAAAGVMWEYQYANGIKVLMQDLRPSHNHGNLQSLPRKPTKKQSGFDNTYKSRSGPFGCIIHPSVYLIMDIYARFGIELAMRRFEKDINRFRNEQHPNMRDPWVTLQTEAVPQTSVKACRILVCGRTGVGKSTLINRVFGVPMTIESHMKQGDHNINEAFESENHPGIIIHDSRGFQAGDTRELGQFRDFIKKRSVISNPKESLHAIWMCIQTDTDRVVQTSEVEIFSILAQYAPHIPVIVVGTKKDNFLNQQESVARRDLKESGVSDWADLDIQSRERAEQDLQARRQKLKDELGEISNLNLDSIQFLHVSKDDDESIRCLVDQTLELITNDEARLKCIAAQVVDTDPKVKQAIDESIRLLRHGIYASSIGAVTVVGPVVSTPTISRILCDNILKCFGFPKIDPASVNNIMNKIIGWNLYGFLAQQVSQSLTLSAGVAMLCLITLGGATPLVAALSLLEVPTAGRMIIKCACDLILILDRAFKHGGKFVTSQDIELACQEYVATTVIEGRSKRKQVHAQVRGLIPTVSKRFWNAVRISIIKAGMEEIIQNNRWSPSATINRVDSARDLVTKLSSESLRDENELEDLLTSDNA</sequence>
<dbReference type="OrthoDB" id="59699at2759"/>
<reference evidence="4" key="1">
    <citation type="journal article" date="2021" name="J Fungi (Basel)">
        <title>Virulence traits and population genomics of the black yeast Aureobasidium melanogenum.</title>
        <authorList>
            <person name="Cernosa A."/>
            <person name="Sun X."/>
            <person name="Gostincar C."/>
            <person name="Fang C."/>
            <person name="Gunde-Cimerman N."/>
            <person name="Song Z."/>
        </authorList>
    </citation>
    <scope>NUCLEOTIDE SEQUENCE</scope>
    <source>
        <strain evidence="4">EXF-9911</strain>
    </source>
</reference>
<keyword evidence="1" id="KW-0175">Coiled coil</keyword>
<dbReference type="CDD" id="cd00882">
    <property type="entry name" value="Ras_like_GTPase"/>
    <property type="match status" value="1"/>
</dbReference>
<name>A0A9P8J2Q4_AURME</name>
<protein>
    <recommendedName>
        <fullName evidence="6">DUF2235 domain-containing protein</fullName>
    </recommendedName>
</protein>
<dbReference type="PANTHER" id="PTHR33840">
    <property type="match status" value="1"/>
</dbReference>
<feature type="domain" description="T6SS Phospholipase effector Tle1-like catalytic" evidence="3">
    <location>
        <begin position="3"/>
        <end position="217"/>
    </location>
</feature>
<reference evidence="4" key="2">
    <citation type="submission" date="2021-08" db="EMBL/GenBank/DDBJ databases">
        <authorList>
            <person name="Gostincar C."/>
            <person name="Sun X."/>
            <person name="Song Z."/>
            <person name="Gunde-Cimerman N."/>
        </authorList>
    </citation>
    <scope>NUCLEOTIDE SEQUENCE</scope>
    <source>
        <strain evidence="4">EXF-9911</strain>
    </source>
</reference>
<dbReference type="Proteomes" id="UP000779574">
    <property type="component" value="Unassembled WGS sequence"/>
</dbReference>
<dbReference type="GO" id="GO:0005525">
    <property type="term" value="F:GTP binding"/>
    <property type="evidence" value="ECO:0007669"/>
    <property type="project" value="InterPro"/>
</dbReference>
<evidence type="ECO:0000313" key="5">
    <source>
        <dbReference type="Proteomes" id="UP000779574"/>
    </source>
</evidence>
<dbReference type="Pfam" id="PF09994">
    <property type="entry name" value="T6SS_Tle1-like_cat"/>
    <property type="match status" value="1"/>
</dbReference>
<comment type="caution">
    <text evidence="4">The sequence shown here is derived from an EMBL/GenBank/DDBJ whole genome shotgun (WGS) entry which is preliminary data.</text>
</comment>
<dbReference type="Gene3D" id="3.40.50.300">
    <property type="entry name" value="P-loop containing nucleotide triphosphate hydrolases"/>
    <property type="match status" value="1"/>
</dbReference>
<dbReference type="InterPro" id="IPR006073">
    <property type="entry name" value="GTP-bd"/>
</dbReference>
<feature type="non-terminal residue" evidence="4">
    <location>
        <position position="1"/>
    </location>
</feature>
<dbReference type="PANTHER" id="PTHR33840:SF1">
    <property type="entry name" value="TLE1 PHOSPHOLIPASE DOMAIN-CONTAINING PROTEIN"/>
    <property type="match status" value="1"/>
</dbReference>
<dbReference type="EMBL" id="JAHFXF010000615">
    <property type="protein sequence ID" value="KAG9684799.1"/>
    <property type="molecule type" value="Genomic_DNA"/>
</dbReference>
<evidence type="ECO:0008006" key="6">
    <source>
        <dbReference type="Google" id="ProtNLM"/>
    </source>
</evidence>
<evidence type="ECO:0000256" key="1">
    <source>
        <dbReference type="SAM" id="Coils"/>
    </source>
</evidence>
<feature type="coiled-coil region" evidence="1">
    <location>
        <begin position="529"/>
        <end position="556"/>
    </location>
</feature>
<dbReference type="AlphaFoldDB" id="A0A9P8J2Q4"/>
<dbReference type="InterPro" id="IPR027417">
    <property type="entry name" value="P-loop_NTPase"/>
</dbReference>
<dbReference type="InterPro" id="IPR018712">
    <property type="entry name" value="Tle1-like_cat"/>
</dbReference>
<gene>
    <name evidence="4" type="ORF">KCU76_g12173</name>
</gene>
<feature type="domain" description="G" evidence="2">
    <location>
        <begin position="375"/>
        <end position="498"/>
    </location>
</feature>
<evidence type="ECO:0000259" key="2">
    <source>
        <dbReference type="Pfam" id="PF01926"/>
    </source>
</evidence>
<dbReference type="SUPFAM" id="SSF52540">
    <property type="entry name" value="P-loop containing nucleoside triphosphate hydrolases"/>
    <property type="match status" value="1"/>
</dbReference>
<evidence type="ECO:0000313" key="4">
    <source>
        <dbReference type="EMBL" id="KAG9684799.1"/>
    </source>
</evidence>
<accession>A0A9P8J2Q4</accession>